<feature type="region of interest" description="Disordered" evidence="1">
    <location>
        <begin position="11"/>
        <end position="32"/>
    </location>
</feature>
<reference evidence="2" key="1">
    <citation type="journal article" date="2020" name="New Phytol.">
        <title>Comparative genomics reveals dynamic genome evolution in host specialist ectomycorrhizal fungi.</title>
        <authorList>
            <person name="Lofgren L.A."/>
            <person name="Nguyen N.H."/>
            <person name="Vilgalys R."/>
            <person name="Ruytinx J."/>
            <person name="Liao H.L."/>
            <person name="Branco S."/>
            <person name="Kuo A."/>
            <person name="LaButti K."/>
            <person name="Lipzen A."/>
            <person name="Andreopoulos W."/>
            <person name="Pangilinan J."/>
            <person name="Riley R."/>
            <person name="Hundley H."/>
            <person name="Na H."/>
            <person name="Barry K."/>
            <person name="Grigoriev I.V."/>
            <person name="Stajich J.E."/>
            <person name="Kennedy P.G."/>
        </authorList>
    </citation>
    <scope>NUCLEOTIDE SEQUENCE</scope>
    <source>
        <strain evidence="2">FC423</strain>
    </source>
</reference>
<gene>
    <name evidence="2" type="ORF">F5147DRAFT_654635</name>
</gene>
<evidence type="ECO:0000256" key="1">
    <source>
        <dbReference type="SAM" id="MobiDB-lite"/>
    </source>
</evidence>
<dbReference type="AlphaFoldDB" id="A0A9P7JS04"/>
<dbReference type="GeneID" id="64696148"/>
<dbReference type="EMBL" id="JABBWM010000043">
    <property type="protein sequence ID" value="KAG2103724.1"/>
    <property type="molecule type" value="Genomic_DNA"/>
</dbReference>
<organism evidence="2 3">
    <name type="scientific">Suillus discolor</name>
    <dbReference type="NCBI Taxonomy" id="1912936"/>
    <lineage>
        <taxon>Eukaryota</taxon>
        <taxon>Fungi</taxon>
        <taxon>Dikarya</taxon>
        <taxon>Basidiomycota</taxon>
        <taxon>Agaricomycotina</taxon>
        <taxon>Agaricomycetes</taxon>
        <taxon>Agaricomycetidae</taxon>
        <taxon>Boletales</taxon>
        <taxon>Suillineae</taxon>
        <taxon>Suillaceae</taxon>
        <taxon>Suillus</taxon>
    </lineage>
</organism>
<protein>
    <submittedName>
        <fullName evidence="2">Uncharacterized protein</fullName>
    </submittedName>
</protein>
<sequence>MTQPTDCHVHFDVPMEGDEVSNPPSSYASDKPQRLDFGFGKPPALVKAYMPAAIQPFNFRFAPTLPPPTPIVLNFGWTPGMPKKDPVKPVAKSFNFGMDTHATNSPLAISRMPMNFGWEPAVHVTTPPAISTNPMNFGWEPAVHDTAPLAISTTPINFGCEPTINATAHIHEGAPTPPNVSTSPPPPLKAAPLNFGWEKKASSMPAPAPHVGYDISNQPFKFVTQGPVAKVGEWTPIPITVASPATSTTTTPTVVPVGYIPSQLPYTDGQFLIPHKPVQDSAGQGRRREMIGFLVADANTAAINIVERLRGDEFNKLVETMLGSLVSHGDDVRDPNEADLLDSNRAILAVFSECRDRLVRTFKDLITLHHTAEHHTRQLTYLESLSRQVENAEGSTTGGS</sequence>
<accession>A0A9P7JS04</accession>
<dbReference type="RefSeq" id="XP_041290621.1">
    <property type="nucleotide sequence ID" value="XM_041433889.1"/>
</dbReference>
<dbReference type="Proteomes" id="UP000823399">
    <property type="component" value="Unassembled WGS sequence"/>
</dbReference>
<name>A0A9P7JS04_9AGAM</name>
<proteinExistence type="predicted"/>
<evidence type="ECO:0000313" key="3">
    <source>
        <dbReference type="Proteomes" id="UP000823399"/>
    </source>
</evidence>
<keyword evidence="3" id="KW-1185">Reference proteome</keyword>
<comment type="caution">
    <text evidence="2">The sequence shown here is derived from an EMBL/GenBank/DDBJ whole genome shotgun (WGS) entry which is preliminary data.</text>
</comment>
<evidence type="ECO:0000313" key="2">
    <source>
        <dbReference type="EMBL" id="KAG2103724.1"/>
    </source>
</evidence>
<dbReference type="OrthoDB" id="2647630at2759"/>